<organism evidence="1">
    <name type="scientific">uncultured Caudovirales phage</name>
    <dbReference type="NCBI Taxonomy" id="2100421"/>
    <lineage>
        <taxon>Viruses</taxon>
        <taxon>Duplodnaviria</taxon>
        <taxon>Heunggongvirae</taxon>
        <taxon>Uroviricota</taxon>
        <taxon>Caudoviricetes</taxon>
        <taxon>Peduoviridae</taxon>
        <taxon>Maltschvirus</taxon>
        <taxon>Maltschvirus maltsch</taxon>
    </lineage>
</organism>
<dbReference type="InterPro" id="IPR027417">
    <property type="entry name" value="P-loop_NTPase"/>
</dbReference>
<accession>A0A6J5RT84</accession>
<dbReference type="SUPFAM" id="SSF52540">
    <property type="entry name" value="P-loop containing nucleoside triphosphate hydrolases"/>
    <property type="match status" value="1"/>
</dbReference>
<reference evidence="1" key="1">
    <citation type="submission" date="2020-05" db="EMBL/GenBank/DDBJ databases">
        <authorList>
            <person name="Chiriac C."/>
            <person name="Salcher M."/>
            <person name="Ghai R."/>
            <person name="Kavagutti S V."/>
        </authorList>
    </citation>
    <scope>NUCLEOTIDE SEQUENCE</scope>
</reference>
<protein>
    <recommendedName>
        <fullName evidence="2">AAA domain containing protein</fullName>
    </recommendedName>
</protein>
<dbReference type="Gene3D" id="3.40.50.300">
    <property type="entry name" value="P-loop containing nucleotide triphosphate hydrolases"/>
    <property type="match status" value="1"/>
</dbReference>
<sequence length="193" mass="22223">MKVFILGFPKSGKTTIAKHISTLDGFSYIDASSWIKLTFRSIFPNEKDESYYEEYHHFLTARTKAAPLFCVNNVLDIISATDKSNFIIDGLFSPKDLVHLFDVNKDVIVFLNRTDNDESFKDSDNIAVSVMRDYCYWLSSAGLLEKKRWIEYNFKIPGEKSDTIKELGSKNTVFIARSIDKVMDHLKELIKKV</sequence>
<dbReference type="EMBL" id="LR797252">
    <property type="protein sequence ID" value="CAB4196811.1"/>
    <property type="molecule type" value="Genomic_DNA"/>
</dbReference>
<name>A0A6J5RT84_9CAUD</name>
<evidence type="ECO:0008006" key="2">
    <source>
        <dbReference type="Google" id="ProtNLM"/>
    </source>
</evidence>
<gene>
    <name evidence="1" type="ORF">UFOVP1290_331</name>
</gene>
<evidence type="ECO:0000313" key="1">
    <source>
        <dbReference type="EMBL" id="CAB4196811.1"/>
    </source>
</evidence>
<proteinExistence type="predicted"/>